<dbReference type="EMBL" id="WOWR01000005">
    <property type="protein sequence ID" value="KAF0255649.1"/>
    <property type="molecule type" value="Genomic_DNA"/>
</dbReference>
<evidence type="ECO:0000256" key="1">
    <source>
        <dbReference type="SAM" id="Phobius"/>
    </source>
</evidence>
<sequence>MDKFTQILILPIIAFLVDLLVVSPILEAPHPIVLMMQAGLITLHARLVADMAITAVAMILLSMGQRILGRLFSAANAKPRA</sequence>
<protein>
    <submittedName>
        <fullName evidence="2">Uncharacterized protein</fullName>
    </submittedName>
</protein>
<feature type="transmembrane region" description="Helical" evidence="1">
    <location>
        <begin position="7"/>
        <end position="26"/>
    </location>
</feature>
<reference evidence="2 3" key="1">
    <citation type="submission" date="2019-12" db="EMBL/GenBank/DDBJ databases">
        <authorList>
            <person name="Woiski C."/>
        </authorList>
    </citation>
    <scope>NUCLEOTIDE SEQUENCE [LARGE SCALE GENOMIC DNA]</scope>
    <source>
        <strain evidence="2 3">BOE100</strain>
    </source>
</reference>
<dbReference type="RefSeq" id="WP_156858543.1">
    <property type="nucleotide sequence ID" value="NZ_WOWR01000005.1"/>
</dbReference>
<name>A0A7V8J5F3_PSEPU</name>
<evidence type="ECO:0000313" key="2">
    <source>
        <dbReference type="EMBL" id="KAF0255649.1"/>
    </source>
</evidence>
<accession>A0A7V8J5F3</accession>
<feature type="transmembrane region" description="Helical" evidence="1">
    <location>
        <begin position="38"/>
        <end position="61"/>
    </location>
</feature>
<keyword evidence="1" id="KW-0472">Membrane</keyword>
<comment type="caution">
    <text evidence="2">The sequence shown here is derived from an EMBL/GenBank/DDBJ whole genome shotgun (WGS) entry which is preliminary data.</text>
</comment>
<gene>
    <name evidence="2" type="ORF">GN299_06040</name>
</gene>
<dbReference type="AlphaFoldDB" id="A0A7V8J5F3"/>
<dbReference type="Proteomes" id="UP000442695">
    <property type="component" value="Unassembled WGS sequence"/>
</dbReference>
<organism evidence="2 3">
    <name type="scientific">Pseudomonas putida</name>
    <name type="common">Arthrobacter siderocapsulatus</name>
    <dbReference type="NCBI Taxonomy" id="303"/>
    <lineage>
        <taxon>Bacteria</taxon>
        <taxon>Pseudomonadati</taxon>
        <taxon>Pseudomonadota</taxon>
        <taxon>Gammaproteobacteria</taxon>
        <taxon>Pseudomonadales</taxon>
        <taxon>Pseudomonadaceae</taxon>
        <taxon>Pseudomonas</taxon>
    </lineage>
</organism>
<keyword evidence="1" id="KW-1133">Transmembrane helix</keyword>
<proteinExistence type="predicted"/>
<keyword evidence="1" id="KW-0812">Transmembrane</keyword>
<evidence type="ECO:0000313" key="3">
    <source>
        <dbReference type="Proteomes" id="UP000442695"/>
    </source>
</evidence>